<reference evidence="2" key="1">
    <citation type="journal article" date="2019" name="Int. J. Syst. Evol. Microbiol.">
        <title>The Global Catalogue of Microorganisms (GCM) 10K type strain sequencing project: providing services to taxonomists for standard genome sequencing and annotation.</title>
        <authorList>
            <consortium name="The Broad Institute Genomics Platform"/>
            <consortium name="The Broad Institute Genome Sequencing Center for Infectious Disease"/>
            <person name="Wu L."/>
            <person name="Ma J."/>
        </authorList>
    </citation>
    <scope>NUCLEOTIDE SEQUENCE [LARGE SCALE GENOMIC DNA]</scope>
    <source>
        <strain evidence="2">CGMCC 1.15342</strain>
    </source>
</reference>
<keyword evidence="2" id="KW-1185">Reference proteome</keyword>
<dbReference type="EMBL" id="BMIK01000029">
    <property type="protein sequence ID" value="GGC48165.1"/>
    <property type="molecule type" value="Genomic_DNA"/>
</dbReference>
<protein>
    <submittedName>
        <fullName evidence="1">Uncharacterized protein</fullName>
    </submittedName>
</protein>
<name>A0ABQ1MWS6_9SPHI</name>
<proteinExistence type="predicted"/>
<gene>
    <name evidence="1" type="ORF">GCM10011386_45460</name>
</gene>
<dbReference type="RefSeq" id="WP_188753777.1">
    <property type="nucleotide sequence ID" value="NZ_BMIK01000029.1"/>
</dbReference>
<evidence type="ECO:0000313" key="2">
    <source>
        <dbReference type="Proteomes" id="UP000597338"/>
    </source>
</evidence>
<accession>A0ABQ1MWS6</accession>
<organism evidence="1 2">
    <name type="scientific">Parapedobacter defluvii</name>
    <dbReference type="NCBI Taxonomy" id="2045106"/>
    <lineage>
        <taxon>Bacteria</taxon>
        <taxon>Pseudomonadati</taxon>
        <taxon>Bacteroidota</taxon>
        <taxon>Sphingobacteriia</taxon>
        <taxon>Sphingobacteriales</taxon>
        <taxon>Sphingobacteriaceae</taxon>
        <taxon>Parapedobacter</taxon>
    </lineage>
</organism>
<evidence type="ECO:0000313" key="1">
    <source>
        <dbReference type="EMBL" id="GGC48165.1"/>
    </source>
</evidence>
<comment type="caution">
    <text evidence="1">The sequence shown here is derived from an EMBL/GenBank/DDBJ whole genome shotgun (WGS) entry which is preliminary data.</text>
</comment>
<sequence>MRSSCRHSTYAQRFRVADQGLFEPQQKKVFLLQDTLTDKKIIVFKTKIQVNTDGTPISYHPYDLHGETKAINTIGNAIAVRKKGSSKNLCLDKNTYKEAVNVFAAYRDSNFETIPEGYEITWKNVLAAERVGGIDKPCILKTGPYAGYFGSLTSLRNGLTTNKGACDCNDQVNPLEVPGLVLAGGNNTVREFGARVGDLVIAYNPANDSLVYAIVNDQGPAHNLGEGSVLLNMALLGLTEFPKNRKDTYKLVPKNEITIAIIPQSTNYERVRPYTAANVLKRVVDWLESTDIHTKEDFKRLAGSVDE</sequence>
<dbReference type="Proteomes" id="UP000597338">
    <property type="component" value="Unassembled WGS sequence"/>
</dbReference>